<protein>
    <submittedName>
        <fullName evidence="2">Uncharacterized protein</fullName>
    </submittedName>
</protein>
<feature type="region of interest" description="Disordered" evidence="1">
    <location>
        <begin position="357"/>
        <end position="384"/>
    </location>
</feature>
<dbReference type="AlphaFoldDB" id="A0A3B0V5V0"/>
<accession>A0A3B0V5V0</accession>
<reference evidence="2" key="1">
    <citation type="submission" date="2018-06" db="EMBL/GenBank/DDBJ databases">
        <authorList>
            <person name="Zhirakovskaya E."/>
        </authorList>
    </citation>
    <scope>NUCLEOTIDE SEQUENCE</scope>
</reference>
<dbReference type="EMBL" id="UOEW01000214">
    <property type="protein sequence ID" value="VAW38938.1"/>
    <property type="molecule type" value="Genomic_DNA"/>
</dbReference>
<organism evidence="2">
    <name type="scientific">hydrothermal vent metagenome</name>
    <dbReference type="NCBI Taxonomy" id="652676"/>
    <lineage>
        <taxon>unclassified sequences</taxon>
        <taxon>metagenomes</taxon>
        <taxon>ecological metagenomes</taxon>
    </lineage>
</organism>
<evidence type="ECO:0000256" key="1">
    <source>
        <dbReference type="SAM" id="MobiDB-lite"/>
    </source>
</evidence>
<sequence length="384" mass="42125">MPISTSVVNPAQFQLTPDTGDMTSKLLQLFGQRKKEQQSQQVAQAKKAKETLGIMGDQMLRLRGLSYNKQRTELAKLGQGSIQRGEDPSIFTNALNIDNQDELNLYLERVATQAGKVTGIIAQREGREKELGIKTAPMAANKVFQPITLINRKTKEKRLVSPVVDPNTGKAVLSQFDVPEGFEVSKETPQEKRAADVLARGEIKEVETRAKGASNRTQRFIDTGLEMAEGFANIQRGLDLINFIDTGGIDAAALKIKQVFGVEGADEAELSSRLGKAVLSQLRATFGAQFTEKEGARLQNIEANFGKSTAGNKRLLLQAKAIITRVANRGVRAAERVGDKESANEIRNSLKFRLNLEDDNPAPASQPDVAKKRLRFNPETGLIE</sequence>
<evidence type="ECO:0000313" key="2">
    <source>
        <dbReference type="EMBL" id="VAW38938.1"/>
    </source>
</evidence>
<proteinExistence type="predicted"/>
<name>A0A3B0V5V0_9ZZZZ</name>
<gene>
    <name evidence="2" type="ORF">MNBD_GAMMA01-1327</name>
</gene>